<evidence type="ECO:0000313" key="2">
    <source>
        <dbReference type="EMBL" id="HAU2395218.1"/>
    </source>
</evidence>
<reference evidence="2" key="2">
    <citation type="submission" date="2019-09" db="EMBL/GenBank/DDBJ databases">
        <authorList>
            <consortium name="NCBI Pathogen Detection Project"/>
        </authorList>
    </citation>
    <scope>NUCLEOTIDE SEQUENCE</scope>
    <source>
        <strain evidence="2">CL18-200174</strain>
    </source>
</reference>
<gene>
    <name evidence="2" type="ORF">JBK99_02580</name>
</gene>
<feature type="domain" description="Tc1-like transposase DDE" evidence="1">
    <location>
        <begin position="12"/>
        <end position="150"/>
    </location>
</feature>
<reference evidence="2" key="1">
    <citation type="journal article" date="2018" name="Genome Biol.">
        <title>SKESA: strategic k-mer extension for scrupulous assemblies.</title>
        <authorList>
            <person name="Souvorov A."/>
            <person name="Agarwala R."/>
            <person name="Lipman D.J."/>
        </authorList>
    </citation>
    <scope>NUCLEOTIDE SEQUENCE</scope>
    <source>
        <strain evidence="2">CL18-200174</strain>
    </source>
</reference>
<dbReference type="Pfam" id="PF13358">
    <property type="entry name" value="DDE_3"/>
    <property type="match status" value="1"/>
</dbReference>
<evidence type="ECO:0000313" key="3">
    <source>
        <dbReference type="Proteomes" id="UP000863577"/>
    </source>
</evidence>
<dbReference type="GO" id="GO:0003676">
    <property type="term" value="F:nucleic acid binding"/>
    <property type="evidence" value="ECO:0007669"/>
    <property type="project" value="InterPro"/>
</dbReference>
<evidence type="ECO:0000259" key="1">
    <source>
        <dbReference type="Pfam" id="PF13358"/>
    </source>
</evidence>
<comment type="caution">
    <text evidence="2">The sequence shown here is derived from an EMBL/GenBank/DDBJ whole genome shotgun (WGS) entry which is preliminary data.</text>
</comment>
<protein>
    <submittedName>
        <fullName evidence="2">IS630 family transposase</fullName>
    </submittedName>
</protein>
<dbReference type="PANTHER" id="PTHR46564:SF1">
    <property type="entry name" value="TRANSPOSASE"/>
    <property type="match status" value="1"/>
</dbReference>
<dbReference type="EMBL" id="DACWOD010000002">
    <property type="protein sequence ID" value="HAU2395218.1"/>
    <property type="molecule type" value="Genomic_DNA"/>
</dbReference>
<sequence>MELIEHLNPENIVYIDESGIDSFVSREHAWSERGKAVIGERSGKRFARESFVAGLINKKLVAPICYQGTMDRVLFNFWLSNFFLPEIGSGKTIVMDNAAFHKSPETASIITETGCNLIFLPPYSPDLNPIEKCWANLKKKIKNEITNFDSLAQAIDHAFQGIV</sequence>
<organism evidence="2 3">
    <name type="scientific">Legionella pneumophila</name>
    <dbReference type="NCBI Taxonomy" id="446"/>
    <lineage>
        <taxon>Bacteria</taxon>
        <taxon>Pseudomonadati</taxon>
        <taxon>Pseudomonadota</taxon>
        <taxon>Gammaproteobacteria</taxon>
        <taxon>Legionellales</taxon>
        <taxon>Legionellaceae</taxon>
        <taxon>Legionella</taxon>
    </lineage>
</organism>
<accession>A0AAN5T9J7</accession>
<dbReference type="InterPro" id="IPR036397">
    <property type="entry name" value="RNaseH_sf"/>
</dbReference>
<dbReference type="InterPro" id="IPR012337">
    <property type="entry name" value="RNaseH-like_sf"/>
</dbReference>
<dbReference type="Gene3D" id="3.30.420.10">
    <property type="entry name" value="Ribonuclease H-like superfamily/Ribonuclease H"/>
    <property type="match status" value="1"/>
</dbReference>
<dbReference type="SUPFAM" id="SSF53098">
    <property type="entry name" value="Ribonuclease H-like"/>
    <property type="match status" value="1"/>
</dbReference>
<dbReference type="AlphaFoldDB" id="A0AAN5T9J7"/>
<dbReference type="NCBIfam" id="NF033545">
    <property type="entry name" value="transpos_IS630"/>
    <property type="match status" value="1"/>
</dbReference>
<dbReference type="InterPro" id="IPR047655">
    <property type="entry name" value="Transpos_IS630-like"/>
</dbReference>
<name>A0AAN5T9J7_LEGPN</name>
<proteinExistence type="predicted"/>
<dbReference type="InterPro" id="IPR038717">
    <property type="entry name" value="Tc1-like_DDE_dom"/>
</dbReference>
<dbReference type="Proteomes" id="UP000863577">
    <property type="component" value="Unassembled WGS sequence"/>
</dbReference>
<dbReference type="PANTHER" id="PTHR46564">
    <property type="entry name" value="TRANSPOSASE"/>
    <property type="match status" value="1"/>
</dbReference>